<protein>
    <submittedName>
        <fullName evidence="2">Uncharacterized protein</fullName>
    </submittedName>
</protein>
<sequence>MPKLGFPKLYDVTSTVAKRKFQNQKFLLDKYSFKLDTGSPMYRFVNYRNLKPQFENGGRTIWTKLDDDIWNRWTGRGTDVNGQSTGTQGLYLSLDADGPVDTKFPEVSQYQDASVPPNQTVHYFEYRSGQKPEWKSTKASELRSMFLFTLNKPLLGVDFSFDDRQDSILMQIFNEAKQEVPDAFDKGVTLKDLYFASEDASFNRAIGNALFETTIYGAFKATSVRDYKSINLVVTGKSGIALDFLQPQGRATFLIDGVTKKSIGVVTVDDMIYNNTFEPTDPKLPPNNVIQDDLRTYTDFAENINNELDWEYVGKGLDSRINQEVINALQSIDHPFKNETDSLVKQIETYEFLEEMKKSLENDVALSASTDVRYTAAVKEIGAEGMSSLLSSLVADPKYKKLTEVSSTGETYFTAAIRSTILEKKRHWLAEESSNIQSRLSAADTRVTETSTEISKKQQDLQQIEQALKEKPQDQDLLNQQTKLNGDIAELVRDQQEAEQDRASAEKDRKDNEQERGDNSTEKTEAEKRLHERQKHDWARGERV</sequence>
<evidence type="ECO:0000313" key="3">
    <source>
        <dbReference type="Proteomes" id="UP000609346"/>
    </source>
</evidence>
<dbReference type="Proteomes" id="UP000609346">
    <property type="component" value="Unassembled WGS sequence"/>
</dbReference>
<organism evidence="2 3">
    <name type="scientific">Paenibacillus terricola</name>
    <dbReference type="NCBI Taxonomy" id="2763503"/>
    <lineage>
        <taxon>Bacteria</taxon>
        <taxon>Bacillati</taxon>
        <taxon>Bacillota</taxon>
        <taxon>Bacilli</taxon>
        <taxon>Bacillales</taxon>
        <taxon>Paenibacillaceae</taxon>
        <taxon>Paenibacillus</taxon>
    </lineage>
</organism>
<dbReference type="RefSeq" id="WP_191203672.1">
    <property type="nucleotide sequence ID" value="NZ_JACXZA010000002.1"/>
</dbReference>
<comment type="caution">
    <text evidence="2">The sequence shown here is derived from an EMBL/GenBank/DDBJ whole genome shotgun (WGS) entry which is preliminary data.</text>
</comment>
<accession>A0ABR8MU04</accession>
<dbReference type="EMBL" id="JACXZA010000002">
    <property type="protein sequence ID" value="MBD3919427.1"/>
    <property type="molecule type" value="Genomic_DNA"/>
</dbReference>
<proteinExistence type="predicted"/>
<feature type="region of interest" description="Disordered" evidence="1">
    <location>
        <begin position="492"/>
        <end position="544"/>
    </location>
</feature>
<evidence type="ECO:0000256" key="1">
    <source>
        <dbReference type="SAM" id="MobiDB-lite"/>
    </source>
</evidence>
<name>A0ABR8MU04_9BACL</name>
<reference evidence="2 3" key="1">
    <citation type="submission" date="2020-09" db="EMBL/GenBank/DDBJ databases">
        <title>Paenibacillus sp. strain PR3 16S rRNA gene Genome sequencing and assembly.</title>
        <authorList>
            <person name="Kim J."/>
        </authorList>
    </citation>
    <scope>NUCLEOTIDE SEQUENCE [LARGE SCALE GENOMIC DNA]</scope>
    <source>
        <strain evidence="2 3">PR3</strain>
    </source>
</reference>
<keyword evidence="3" id="KW-1185">Reference proteome</keyword>
<evidence type="ECO:0000313" key="2">
    <source>
        <dbReference type="EMBL" id="MBD3919427.1"/>
    </source>
</evidence>
<gene>
    <name evidence="2" type="ORF">H8B09_11745</name>
</gene>